<dbReference type="EMBL" id="SPVF01000267">
    <property type="protein sequence ID" value="TFW11348.1"/>
    <property type="molecule type" value="Genomic_DNA"/>
</dbReference>
<feature type="non-terminal residue" evidence="2">
    <location>
        <position position="195"/>
    </location>
</feature>
<comment type="caution">
    <text evidence="2">The sequence shown here is derived from an EMBL/GenBank/DDBJ whole genome shotgun (WGS) entry which is preliminary data.</text>
</comment>
<evidence type="ECO:0000313" key="2">
    <source>
        <dbReference type="EMBL" id="TFW11348.1"/>
    </source>
</evidence>
<evidence type="ECO:0000256" key="1">
    <source>
        <dbReference type="SAM" id="SignalP"/>
    </source>
</evidence>
<protein>
    <submittedName>
        <fullName evidence="2">Uncharacterized protein</fullName>
    </submittedName>
</protein>
<evidence type="ECO:0000313" key="3">
    <source>
        <dbReference type="Proteomes" id="UP000298438"/>
    </source>
</evidence>
<name>A0A4Y9RVM4_9BURK</name>
<keyword evidence="1" id="KW-0732">Signal</keyword>
<dbReference type="RefSeq" id="WP_135209342.1">
    <property type="nucleotide sequence ID" value="NZ_SPVF01000267.1"/>
</dbReference>
<proteinExistence type="predicted"/>
<dbReference type="AlphaFoldDB" id="A0A4Y9RVM4"/>
<gene>
    <name evidence="2" type="ORF">E4L96_21865</name>
</gene>
<feature type="signal peptide" evidence="1">
    <location>
        <begin position="1"/>
        <end position="19"/>
    </location>
</feature>
<dbReference type="OrthoDB" id="9128426at2"/>
<dbReference type="Proteomes" id="UP000298438">
    <property type="component" value="Unassembled WGS sequence"/>
</dbReference>
<reference evidence="2 3" key="1">
    <citation type="submission" date="2019-03" db="EMBL/GenBank/DDBJ databases">
        <title>Draft Genome Sequence of Massilia arenosa sp. nov., a Novel Massilia Species Isolated from a Sandy-loam Maize Soil.</title>
        <authorList>
            <person name="Raths R."/>
            <person name="Peta V."/>
            <person name="Bucking H."/>
        </authorList>
    </citation>
    <scope>NUCLEOTIDE SEQUENCE [LARGE SCALE GENOMIC DNA]</scope>
    <source>
        <strain evidence="2 3">MC02</strain>
    </source>
</reference>
<sequence length="195" mass="21432">MFKSLMFASSVVALSSAAAADLTAMETKWLQAASPVLSYARQIDLPLDIIVQPTPGAHDVPLAMGFANGRCKLVLTLRENPQAETTLDGVPEAEHALFIETMAAHEIGHCWRYAQGVWHTLPAGFTETSSETGTPELLAMARQQRETRREEGFADLVALAWTQQHHPAEYARVHQWIAALRADQPVPRGAHDTRV</sequence>
<accession>A0A4Y9RVM4</accession>
<feature type="chain" id="PRO_5021318727" evidence="1">
    <location>
        <begin position="20"/>
        <end position="195"/>
    </location>
</feature>
<organism evidence="2 3">
    <name type="scientific">Zemynaea arenosa</name>
    <dbReference type="NCBI Taxonomy" id="2561931"/>
    <lineage>
        <taxon>Bacteria</taxon>
        <taxon>Pseudomonadati</taxon>
        <taxon>Pseudomonadota</taxon>
        <taxon>Betaproteobacteria</taxon>
        <taxon>Burkholderiales</taxon>
        <taxon>Oxalobacteraceae</taxon>
        <taxon>Telluria group</taxon>
        <taxon>Zemynaea</taxon>
    </lineage>
</organism>
<keyword evidence="3" id="KW-1185">Reference proteome</keyword>